<protein>
    <submittedName>
        <fullName evidence="1">Uncharacterized protein</fullName>
    </submittedName>
</protein>
<dbReference type="Proteomes" id="UP000887116">
    <property type="component" value="Unassembled WGS sequence"/>
</dbReference>
<dbReference type="EMBL" id="BMAO01038797">
    <property type="protein sequence ID" value="GFR27185.1"/>
    <property type="molecule type" value="Genomic_DNA"/>
</dbReference>
<evidence type="ECO:0000313" key="2">
    <source>
        <dbReference type="Proteomes" id="UP000887116"/>
    </source>
</evidence>
<name>A0A8X6HRH1_TRICU</name>
<gene>
    <name evidence="1" type="primary">AVEN_257717_1</name>
    <name evidence="1" type="ORF">TNCT_415811</name>
</gene>
<reference evidence="1" key="1">
    <citation type="submission" date="2020-07" db="EMBL/GenBank/DDBJ databases">
        <title>Multicomponent nature underlies the extraordinary mechanical properties of spider dragline silk.</title>
        <authorList>
            <person name="Kono N."/>
            <person name="Nakamura H."/>
            <person name="Mori M."/>
            <person name="Yoshida Y."/>
            <person name="Ohtoshi R."/>
            <person name="Malay A.D."/>
            <person name="Moran D.A.P."/>
            <person name="Tomita M."/>
            <person name="Numata K."/>
            <person name="Arakawa K."/>
        </authorList>
    </citation>
    <scope>NUCLEOTIDE SEQUENCE</scope>
</reference>
<keyword evidence="2" id="KW-1185">Reference proteome</keyword>
<comment type="caution">
    <text evidence="1">The sequence shown here is derived from an EMBL/GenBank/DDBJ whole genome shotgun (WGS) entry which is preliminary data.</text>
</comment>
<evidence type="ECO:0000313" key="1">
    <source>
        <dbReference type="EMBL" id="GFR27185.1"/>
    </source>
</evidence>
<sequence>MSIIALSNQPPVIRCETMSPDTNSQCIPFYSEAANVDLLGACHLAQMYHILTGDEQVPVPFALVSMEACRKDWTPLPPEEEESNLIKQLLNQLQRSMAIRKMFSRYCIPFDIYHVLVGCYACCSDIGMVADWLWI</sequence>
<proteinExistence type="predicted"/>
<accession>A0A8X6HRH1</accession>
<organism evidence="1 2">
    <name type="scientific">Trichonephila clavata</name>
    <name type="common">Joro spider</name>
    <name type="synonym">Nephila clavata</name>
    <dbReference type="NCBI Taxonomy" id="2740835"/>
    <lineage>
        <taxon>Eukaryota</taxon>
        <taxon>Metazoa</taxon>
        <taxon>Ecdysozoa</taxon>
        <taxon>Arthropoda</taxon>
        <taxon>Chelicerata</taxon>
        <taxon>Arachnida</taxon>
        <taxon>Araneae</taxon>
        <taxon>Araneomorphae</taxon>
        <taxon>Entelegynae</taxon>
        <taxon>Araneoidea</taxon>
        <taxon>Nephilidae</taxon>
        <taxon>Trichonephila</taxon>
    </lineage>
</organism>
<dbReference type="AlphaFoldDB" id="A0A8X6HRH1"/>